<reference evidence="2" key="2">
    <citation type="submission" date="2020-06" db="EMBL/GenBank/DDBJ databases">
        <authorList>
            <person name="Sheffer M."/>
        </authorList>
    </citation>
    <scope>NUCLEOTIDE SEQUENCE</scope>
</reference>
<comment type="caution">
    <text evidence="2">The sequence shown here is derived from an EMBL/GenBank/DDBJ whole genome shotgun (WGS) entry which is preliminary data.</text>
</comment>
<dbReference type="AlphaFoldDB" id="A0A8T0EZW3"/>
<evidence type="ECO:0000313" key="3">
    <source>
        <dbReference type="Proteomes" id="UP000807504"/>
    </source>
</evidence>
<reference evidence="2" key="1">
    <citation type="journal article" date="2020" name="bioRxiv">
        <title>Chromosome-level reference genome of the European wasp spider Argiope bruennichi: a resource for studies on range expansion and evolutionary adaptation.</title>
        <authorList>
            <person name="Sheffer M.M."/>
            <person name="Hoppe A."/>
            <person name="Krehenwinkel H."/>
            <person name="Uhl G."/>
            <person name="Kuss A.W."/>
            <person name="Jensen L."/>
            <person name="Jensen C."/>
            <person name="Gillespie R.G."/>
            <person name="Hoff K.J."/>
            <person name="Prost S."/>
        </authorList>
    </citation>
    <scope>NUCLEOTIDE SEQUENCE</scope>
</reference>
<dbReference type="PANTHER" id="PTHR33327">
    <property type="entry name" value="ENDONUCLEASE"/>
    <property type="match status" value="1"/>
</dbReference>
<dbReference type="PANTHER" id="PTHR33327:SF3">
    <property type="entry name" value="RNA-DIRECTED DNA POLYMERASE"/>
    <property type="match status" value="1"/>
</dbReference>
<evidence type="ECO:0000313" key="2">
    <source>
        <dbReference type="EMBL" id="KAF8784101.1"/>
    </source>
</evidence>
<proteinExistence type="predicted"/>
<dbReference type="EMBL" id="JABXBU010000992">
    <property type="protein sequence ID" value="KAF8784101.1"/>
    <property type="molecule type" value="Genomic_DNA"/>
</dbReference>
<dbReference type="Pfam" id="PF23055">
    <property type="entry name" value="DUF7041"/>
    <property type="match status" value="1"/>
</dbReference>
<evidence type="ECO:0000259" key="1">
    <source>
        <dbReference type="Pfam" id="PF23055"/>
    </source>
</evidence>
<feature type="domain" description="DUF7041" evidence="1">
    <location>
        <begin position="17"/>
        <end position="87"/>
    </location>
</feature>
<dbReference type="InterPro" id="IPR055469">
    <property type="entry name" value="DUF7041"/>
</dbReference>
<protein>
    <recommendedName>
        <fullName evidence="1">DUF7041 domain-containing protein</fullName>
    </recommendedName>
</protein>
<sequence>MQNEASGNIARVAVKSPLFWRANPELWFKQIESQFILAGVTTEITKFHHIVSVLQPEELEVVGDIMQDPPAERPYEALRRRLCCQYVSKWGAKKKKDVISGMQLGDRKPSRLLIK</sequence>
<keyword evidence="3" id="KW-1185">Reference proteome</keyword>
<name>A0A8T0EZW3_ARGBR</name>
<organism evidence="2 3">
    <name type="scientific">Argiope bruennichi</name>
    <name type="common">Wasp spider</name>
    <name type="synonym">Aranea bruennichi</name>
    <dbReference type="NCBI Taxonomy" id="94029"/>
    <lineage>
        <taxon>Eukaryota</taxon>
        <taxon>Metazoa</taxon>
        <taxon>Ecdysozoa</taxon>
        <taxon>Arthropoda</taxon>
        <taxon>Chelicerata</taxon>
        <taxon>Arachnida</taxon>
        <taxon>Araneae</taxon>
        <taxon>Araneomorphae</taxon>
        <taxon>Entelegynae</taxon>
        <taxon>Araneoidea</taxon>
        <taxon>Araneidae</taxon>
        <taxon>Argiope</taxon>
    </lineage>
</organism>
<dbReference type="Proteomes" id="UP000807504">
    <property type="component" value="Unassembled WGS sequence"/>
</dbReference>
<accession>A0A8T0EZW3</accession>
<gene>
    <name evidence="2" type="ORF">HNY73_011670</name>
</gene>